<keyword evidence="3" id="KW-1185">Reference proteome</keyword>
<evidence type="ECO:0000313" key="2">
    <source>
        <dbReference type="EMBL" id="CAA7394093.1"/>
    </source>
</evidence>
<dbReference type="EMBL" id="LR746267">
    <property type="protein sequence ID" value="CAA7394093.1"/>
    <property type="molecule type" value="Genomic_DNA"/>
</dbReference>
<accession>A0A7I8K8Q2</accession>
<gene>
    <name evidence="2" type="ORF">SI8410_04004754</name>
</gene>
<dbReference type="Proteomes" id="UP000663760">
    <property type="component" value="Chromosome 4"/>
</dbReference>
<sequence length="143" mass="15470">MSESLAWIFSLFRGRLKTPAIATDADRANVAEDGAPLREAQELANEIRGEKQTAMALFGLSAVLLATIITASLNHPSHQTILRRCLVLLFFCSFNLSLLAYLLAACSEKSPGIARWASNLNCGSIIAIALCLPVWVIGQLSVR</sequence>
<organism evidence="2 3">
    <name type="scientific">Spirodela intermedia</name>
    <name type="common">Intermediate duckweed</name>
    <dbReference type="NCBI Taxonomy" id="51605"/>
    <lineage>
        <taxon>Eukaryota</taxon>
        <taxon>Viridiplantae</taxon>
        <taxon>Streptophyta</taxon>
        <taxon>Embryophyta</taxon>
        <taxon>Tracheophyta</taxon>
        <taxon>Spermatophyta</taxon>
        <taxon>Magnoliopsida</taxon>
        <taxon>Liliopsida</taxon>
        <taxon>Araceae</taxon>
        <taxon>Lemnoideae</taxon>
        <taxon>Spirodela</taxon>
    </lineage>
</organism>
<feature type="transmembrane region" description="Helical" evidence="1">
    <location>
        <begin position="85"/>
        <end position="104"/>
    </location>
</feature>
<feature type="transmembrane region" description="Helical" evidence="1">
    <location>
        <begin position="54"/>
        <end position="73"/>
    </location>
</feature>
<keyword evidence="1" id="KW-1133">Transmembrane helix</keyword>
<name>A0A7I8K8Q2_SPIIN</name>
<dbReference type="AlphaFoldDB" id="A0A7I8K8Q2"/>
<evidence type="ECO:0000313" key="3">
    <source>
        <dbReference type="Proteomes" id="UP000663760"/>
    </source>
</evidence>
<feature type="transmembrane region" description="Helical" evidence="1">
    <location>
        <begin position="116"/>
        <end position="137"/>
    </location>
</feature>
<reference evidence="2" key="1">
    <citation type="submission" date="2020-02" db="EMBL/GenBank/DDBJ databases">
        <authorList>
            <person name="Scholz U."/>
            <person name="Mascher M."/>
            <person name="Fiebig A."/>
        </authorList>
    </citation>
    <scope>NUCLEOTIDE SEQUENCE</scope>
</reference>
<evidence type="ECO:0000256" key="1">
    <source>
        <dbReference type="SAM" id="Phobius"/>
    </source>
</evidence>
<keyword evidence="1" id="KW-0472">Membrane</keyword>
<keyword evidence="1" id="KW-0812">Transmembrane</keyword>
<protein>
    <submittedName>
        <fullName evidence="2">Uncharacterized protein</fullName>
    </submittedName>
</protein>
<proteinExistence type="predicted"/>